<name>A0A8T0EXL4_ARGBR</name>
<dbReference type="AlphaFoldDB" id="A0A8T0EXL4"/>
<organism evidence="1 2">
    <name type="scientific">Argiope bruennichi</name>
    <name type="common">Wasp spider</name>
    <name type="synonym">Aranea bruennichi</name>
    <dbReference type="NCBI Taxonomy" id="94029"/>
    <lineage>
        <taxon>Eukaryota</taxon>
        <taxon>Metazoa</taxon>
        <taxon>Ecdysozoa</taxon>
        <taxon>Arthropoda</taxon>
        <taxon>Chelicerata</taxon>
        <taxon>Arachnida</taxon>
        <taxon>Araneae</taxon>
        <taxon>Araneomorphae</taxon>
        <taxon>Entelegynae</taxon>
        <taxon>Araneoidea</taxon>
        <taxon>Araneidae</taxon>
        <taxon>Argiope</taxon>
    </lineage>
</organism>
<evidence type="ECO:0000313" key="1">
    <source>
        <dbReference type="EMBL" id="KAF8783093.1"/>
    </source>
</evidence>
<dbReference type="Proteomes" id="UP000807504">
    <property type="component" value="Unassembled WGS sequence"/>
</dbReference>
<comment type="caution">
    <text evidence="1">The sequence shown here is derived from an EMBL/GenBank/DDBJ whole genome shotgun (WGS) entry which is preliminary data.</text>
</comment>
<evidence type="ECO:0000313" key="2">
    <source>
        <dbReference type="Proteomes" id="UP000807504"/>
    </source>
</evidence>
<keyword evidence="2" id="KW-1185">Reference proteome</keyword>
<protein>
    <recommendedName>
        <fullName evidence="3">Ubiquitin-conjugating enzyme E2C-binding protein</fullName>
    </recommendedName>
</protein>
<accession>A0A8T0EXL4</accession>
<reference evidence="1" key="2">
    <citation type="submission" date="2020-06" db="EMBL/GenBank/DDBJ databases">
        <authorList>
            <person name="Sheffer M."/>
        </authorList>
    </citation>
    <scope>NUCLEOTIDE SEQUENCE</scope>
</reference>
<dbReference type="EMBL" id="JABXBU010001863">
    <property type="protein sequence ID" value="KAF8783093.1"/>
    <property type="molecule type" value="Genomic_DNA"/>
</dbReference>
<reference evidence="1" key="1">
    <citation type="journal article" date="2020" name="bioRxiv">
        <title>Chromosome-level reference genome of the European wasp spider Argiope bruennichi: a resource for studies on range expansion and evolutionary adaptation.</title>
        <authorList>
            <person name="Sheffer M.M."/>
            <person name="Hoppe A."/>
            <person name="Krehenwinkel H."/>
            <person name="Uhl G."/>
            <person name="Kuss A.W."/>
            <person name="Jensen L."/>
            <person name="Jensen C."/>
            <person name="Gillespie R.G."/>
            <person name="Hoff K.J."/>
            <person name="Prost S."/>
        </authorList>
    </citation>
    <scope>NUCLEOTIDE SEQUENCE</scope>
</reference>
<sequence>MLRIAIHIHPNILSSQCYIRYVDDSNSVDTIHVECFTSKLELLLLKNDEIIKNVKISSQKDIFIPSSLLSDSDSSINSNSTIICRTKLTPAGQHVADCSFRLQISGGNQSDESKSEQNFDVKDYFKEQFKNRIHWNLLCARCGNHLPIKPLFIDNVKEYCNSELSEEWFCHRNDAQSIIQPSSEILYVDDISFYLYPRPNSDNSCQKATGSQKSDCINNRSTNCSNVSCSGINCTNKSAEIRKKTDQNALVVNSSVDPNVDSSNLKQTDSSVRSCIHHACDDCKHSTDDKNEYLNNSKGFIECQSCGDVLTAEKSPRPFIRFYFDKLMFKDPSCTDNNLEYARQITLLSFWSLVKKNESPPLPSRLFLQSKVRDEDRCLLLWIPNTPISQFLLQDSFDGIPQEINLKLEPVYKILYFVGTSHSEKVRSWRHDFNVDYYRVSDTMVKTIAEILDASSNYLPQTTEAADFSCGFMKAPSHLLQQL</sequence>
<proteinExistence type="predicted"/>
<evidence type="ECO:0008006" key="3">
    <source>
        <dbReference type="Google" id="ProtNLM"/>
    </source>
</evidence>
<gene>
    <name evidence="1" type="ORF">HNY73_013302</name>
</gene>